<sequence length="303" mass="32083">AEMGRFLRHGAGGADDPLEAWAREHAGAGPAAIEAVRSPRRCGFGGVLLVLDGLDQAGGPVEVAEACRWLGAWAQEDTDARWAVATTRPEVLEAQPIGRWAPRAPFAAVRLQPLGARGCEELCLGLLRRRTQEAAGRAEIEDNEGAEHGERARELAAGVRELAGPRQPLWPGLAELLCRWLLQEEAEAPEGPRPSSLGAYGACALGAGLLWARAGRLGAPGARGQLEPGLRSLALRLFQRGDWCASDSEAGQLSLLPFLVPAGAGLVRFVAPAFQEHFAAAGLLERLDVPPQVLGARPLWPGV</sequence>
<name>A0ABN9XA72_9DINO</name>
<gene>
    <name evidence="1" type="ORF">PCOR1329_LOCUS74890</name>
</gene>
<evidence type="ECO:0000313" key="1">
    <source>
        <dbReference type="EMBL" id="CAK0896416.1"/>
    </source>
</evidence>
<dbReference type="EMBL" id="CAUYUJ010020183">
    <property type="protein sequence ID" value="CAK0896416.1"/>
    <property type="molecule type" value="Genomic_DNA"/>
</dbReference>
<dbReference type="Proteomes" id="UP001189429">
    <property type="component" value="Unassembled WGS sequence"/>
</dbReference>
<feature type="non-terminal residue" evidence="1">
    <location>
        <position position="1"/>
    </location>
</feature>
<comment type="caution">
    <text evidence="1">The sequence shown here is derived from an EMBL/GenBank/DDBJ whole genome shotgun (WGS) entry which is preliminary data.</text>
</comment>
<accession>A0ABN9XA72</accession>
<feature type="non-terminal residue" evidence="1">
    <location>
        <position position="303"/>
    </location>
</feature>
<keyword evidence="2" id="KW-1185">Reference proteome</keyword>
<evidence type="ECO:0000313" key="2">
    <source>
        <dbReference type="Proteomes" id="UP001189429"/>
    </source>
</evidence>
<protein>
    <recommendedName>
        <fullName evidence="3">NACHT domain-containing protein</fullName>
    </recommendedName>
</protein>
<proteinExistence type="predicted"/>
<reference evidence="1" key="1">
    <citation type="submission" date="2023-10" db="EMBL/GenBank/DDBJ databases">
        <authorList>
            <person name="Chen Y."/>
            <person name="Shah S."/>
            <person name="Dougan E. K."/>
            <person name="Thang M."/>
            <person name="Chan C."/>
        </authorList>
    </citation>
    <scope>NUCLEOTIDE SEQUENCE [LARGE SCALE GENOMIC DNA]</scope>
</reference>
<evidence type="ECO:0008006" key="3">
    <source>
        <dbReference type="Google" id="ProtNLM"/>
    </source>
</evidence>
<organism evidence="1 2">
    <name type="scientific">Prorocentrum cordatum</name>
    <dbReference type="NCBI Taxonomy" id="2364126"/>
    <lineage>
        <taxon>Eukaryota</taxon>
        <taxon>Sar</taxon>
        <taxon>Alveolata</taxon>
        <taxon>Dinophyceae</taxon>
        <taxon>Prorocentrales</taxon>
        <taxon>Prorocentraceae</taxon>
        <taxon>Prorocentrum</taxon>
    </lineage>
</organism>